<evidence type="ECO:0000313" key="1">
    <source>
        <dbReference type="EMBL" id="SAL41733.1"/>
    </source>
</evidence>
<protein>
    <submittedName>
        <fullName evidence="1">Uncharacterized protein</fullName>
    </submittedName>
</protein>
<reference evidence="1" key="1">
    <citation type="submission" date="2016-01" db="EMBL/GenBank/DDBJ databases">
        <authorList>
            <person name="Peeters C."/>
        </authorList>
    </citation>
    <scope>NUCLEOTIDE SEQUENCE [LARGE SCALE GENOMIC DNA]</scope>
    <source>
        <strain evidence="1">LMG 22934</strain>
    </source>
</reference>
<dbReference type="Proteomes" id="UP000054977">
    <property type="component" value="Unassembled WGS sequence"/>
</dbReference>
<keyword evidence="2" id="KW-1185">Reference proteome</keyword>
<sequence length="49" mass="5505">MRGACAPGLQSPFYLPPTLMVWAPLFNHEPRRLKPELLNGFGRRQIGLG</sequence>
<proteinExistence type="predicted"/>
<name>A0A158HCI8_9BURK</name>
<dbReference type="EMBL" id="FCNW02000015">
    <property type="protein sequence ID" value="SAL41733.1"/>
    <property type="molecule type" value="Genomic_DNA"/>
</dbReference>
<organism evidence="1 2">
    <name type="scientific">Caballeronia humi</name>
    <dbReference type="NCBI Taxonomy" id="326474"/>
    <lineage>
        <taxon>Bacteria</taxon>
        <taxon>Pseudomonadati</taxon>
        <taxon>Pseudomonadota</taxon>
        <taxon>Betaproteobacteria</taxon>
        <taxon>Burkholderiales</taxon>
        <taxon>Burkholderiaceae</taxon>
        <taxon>Caballeronia</taxon>
    </lineage>
</organism>
<comment type="caution">
    <text evidence="1">The sequence shown here is derived from an EMBL/GenBank/DDBJ whole genome shotgun (WGS) entry which is preliminary data.</text>
</comment>
<accession>A0A158HCI8</accession>
<gene>
    <name evidence="1" type="ORF">AWB65_03168</name>
</gene>
<evidence type="ECO:0000313" key="2">
    <source>
        <dbReference type="Proteomes" id="UP000054977"/>
    </source>
</evidence>
<dbReference type="AlphaFoldDB" id="A0A158HCI8"/>